<dbReference type="OrthoDB" id="70707at2759"/>
<evidence type="ECO:0000313" key="4">
    <source>
        <dbReference type="Proteomes" id="UP000327044"/>
    </source>
</evidence>
<sequence length="441" mass="48584">MFSKNIFLRPSGFIRFLSTKRKYPINLEDEKKLPIFEYGESKPSYNRIFVWGCYLTGALGTLSKNHDLKKKTSQRSPKRLTFAEMHNVTSIGCGYGFTLFGVDSSNTKLYGTGLNTDSQIGYHTIRRNKPLEILFRPQPIILPFKSPDKAKVLKVKGGRAHSVILTNEGIFLLGNNSYGQCARRVIQDENYSLTTFINHISSVDDKVISDIQCGQDHTLILTKDGCVYSCGWGADGQTGLGHFNSVSQLTKVNGDIESEKIVKIATSADFNLALNDKGNVFGWGNTEYAQLTTTDGNQQVCHPTFIKMCTKIGNVRDIATGGTFCAVVTEEGNVYVWGYGLLGVGPSVQSSKVPLQIPATLFGVNDFQPDTCVNSVYCGINHLCAVTNYHDLYAWGRNKHNCLGLGIKNDQHFPLKVAVSGYVKDVACGIDHSVALCKPFV</sequence>
<protein>
    <recommendedName>
        <fullName evidence="5">RCC1-like G exchanging factor-like protein</fullName>
    </recommendedName>
</protein>
<dbReference type="PROSITE" id="PS00626">
    <property type="entry name" value="RCC1_2"/>
    <property type="match status" value="1"/>
</dbReference>
<dbReference type="InterPro" id="IPR053035">
    <property type="entry name" value="Mitochondrial_GEF_domain"/>
</dbReference>
<gene>
    <name evidence="3" type="ORF">PPYR_10044</name>
</gene>
<dbReference type="InParanoid" id="A0A1Y1MDS1"/>
<dbReference type="GO" id="GO:0005743">
    <property type="term" value="C:mitochondrial inner membrane"/>
    <property type="evidence" value="ECO:0007669"/>
    <property type="project" value="TreeGrafter"/>
</dbReference>
<dbReference type="EMBL" id="VVIM01000007">
    <property type="protein sequence ID" value="KAB0795983.1"/>
    <property type="molecule type" value="Genomic_DNA"/>
</dbReference>
<feature type="repeat" description="RCC1" evidence="1">
    <location>
        <begin position="390"/>
        <end position="439"/>
    </location>
</feature>
<feature type="repeat" description="RCC1" evidence="1">
    <location>
        <begin position="107"/>
        <end position="168"/>
    </location>
</feature>
<dbReference type="InterPro" id="IPR009091">
    <property type="entry name" value="RCC1/BLIP-II"/>
</dbReference>
<evidence type="ECO:0000256" key="1">
    <source>
        <dbReference type="PROSITE-ProRule" id="PRU00235"/>
    </source>
</evidence>
<dbReference type="Pfam" id="PF00415">
    <property type="entry name" value="RCC1"/>
    <property type="match status" value="3"/>
</dbReference>
<dbReference type="EMBL" id="GEZM01035605">
    <property type="protein sequence ID" value="JAV83158.1"/>
    <property type="molecule type" value="Transcribed_RNA"/>
</dbReference>
<dbReference type="SUPFAM" id="SSF50985">
    <property type="entry name" value="RCC1/BLIP-II"/>
    <property type="match status" value="1"/>
</dbReference>
<reference evidence="3 4" key="2">
    <citation type="journal article" date="2018" name="Elife">
        <title>Firefly genomes illuminate parallel origins of bioluminescence in beetles.</title>
        <authorList>
            <person name="Fallon T.R."/>
            <person name="Lower S.E."/>
            <person name="Chang C.H."/>
            <person name="Bessho-Uehara M."/>
            <person name="Martin G.J."/>
            <person name="Bewick A.J."/>
            <person name="Behringer M."/>
            <person name="Debat H.J."/>
            <person name="Wong I."/>
            <person name="Day J.C."/>
            <person name="Suvorov A."/>
            <person name="Silva C.J."/>
            <person name="Stanger-Hall K.F."/>
            <person name="Hall D.W."/>
            <person name="Schmitz R.J."/>
            <person name="Nelson D.R."/>
            <person name="Lewis S.M."/>
            <person name="Shigenobu S."/>
            <person name="Bybee S.M."/>
            <person name="Larracuente A.M."/>
            <person name="Oba Y."/>
            <person name="Weng J.K."/>
        </authorList>
    </citation>
    <scope>NUCLEOTIDE SEQUENCE [LARGE SCALE GENOMIC DNA]</scope>
    <source>
        <strain evidence="3">1611_PpyrPB1</strain>
        <tissue evidence="3">Whole body</tissue>
    </source>
</reference>
<reference evidence="3" key="3">
    <citation type="submission" date="2019-08" db="EMBL/GenBank/DDBJ databases">
        <authorList>
            <consortium name="Photinus pyralis genome working group"/>
            <person name="Fallon T.R."/>
            <person name="Sander Lower S.E."/>
            <person name="Weng J.-K."/>
        </authorList>
    </citation>
    <scope>NUCLEOTIDE SEQUENCE</scope>
    <source>
        <strain evidence="3">1611_PpyrPB1</strain>
        <tissue evidence="3">Whole body</tissue>
    </source>
</reference>
<feature type="repeat" description="RCC1" evidence="1">
    <location>
        <begin position="332"/>
        <end position="389"/>
    </location>
</feature>
<dbReference type="Pfam" id="PF13540">
    <property type="entry name" value="RCC1_2"/>
    <property type="match status" value="1"/>
</dbReference>
<keyword evidence="4" id="KW-1185">Reference proteome</keyword>
<dbReference type="PROSITE" id="PS50012">
    <property type="entry name" value="RCC1_3"/>
    <property type="match status" value="5"/>
</dbReference>
<accession>A0A1Y1MDS1</accession>
<dbReference type="FunCoup" id="A0A1Y1MDS1">
    <property type="interactions" value="653"/>
</dbReference>
<evidence type="ECO:0008006" key="5">
    <source>
        <dbReference type="Google" id="ProtNLM"/>
    </source>
</evidence>
<name>A0A1Y1MDS1_PHOPY</name>
<reference evidence="2" key="1">
    <citation type="journal article" date="2016" name="Sci. Rep.">
        <title>Molecular characterization of firefly nuptial gifts: a multi-omics approach sheds light on postcopulatory sexual selection.</title>
        <authorList>
            <person name="Al-Wathiqui N."/>
            <person name="Fallon T.R."/>
            <person name="South A."/>
            <person name="Weng J.K."/>
            <person name="Lewis S.M."/>
        </authorList>
    </citation>
    <scope>NUCLEOTIDE SEQUENCE</scope>
</reference>
<evidence type="ECO:0000313" key="3">
    <source>
        <dbReference type="EMBL" id="KAB0795983.1"/>
    </source>
</evidence>
<dbReference type="Gene3D" id="2.130.10.30">
    <property type="entry name" value="Regulator of chromosome condensation 1/beta-lactamase-inhibitor protein II"/>
    <property type="match status" value="2"/>
</dbReference>
<organism evidence="2">
    <name type="scientific">Photinus pyralis</name>
    <name type="common">Common eastern firefly</name>
    <name type="synonym">Lampyris pyralis</name>
    <dbReference type="NCBI Taxonomy" id="7054"/>
    <lineage>
        <taxon>Eukaryota</taxon>
        <taxon>Metazoa</taxon>
        <taxon>Ecdysozoa</taxon>
        <taxon>Arthropoda</taxon>
        <taxon>Hexapoda</taxon>
        <taxon>Insecta</taxon>
        <taxon>Pterygota</taxon>
        <taxon>Neoptera</taxon>
        <taxon>Endopterygota</taxon>
        <taxon>Coleoptera</taxon>
        <taxon>Polyphaga</taxon>
        <taxon>Elateriformia</taxon>
        <taxon>Elateroidea</taxon>
        <taxon>Lampyridae</taxon>
        <taxon>Lampyrinae</taxon>
        <taxon>Photinus</taxon>
    </lineage>
</organism>
<dbReference type="GO" id="GO:0005085">
    <property type="term" value="F:guanyl-nucleotide exchange factor activity"/>
    <property type="evidence" value="ECO:0007669"/>
    <property type="project" value="TreeGrafter"/>
</dbReference>
<dbReference type="AlphaFoldDB" id="A0A1Y1MDS1"/>
<dbReference type="Proteomes" id="UP000327044">
    <property type="component" value="Unassembled WGS sequence"/>
</dbReference>
<proteinExistence type="predicted"/>
<dbReference type="GO" id="GO:0070131">
    <property type="term" value="P:positive regulation of mitochondrial translation"/>
    <property type="evidence" value="ECO:0007669"/>
    <property type="project" value="TreeGrafter"/>
</dbReference>
<dbReference type="PANTHER" id="PTHR46337">
    <property type="entry name" value="RCC1-LIKE G EXCHANGING FACTOR-LIKE PROTEIN"/>
    <property type="match status" value="1"/>
</dbReference>
<dbReference type="InterPro" id="IPR000408">
    <property type="entry name" value="Reg_chr_condens"/>
</dbReference>
<feature type="repeat" description="RCC1" evidence="1">
    <location>
        <begin position="278"/>
        <end position="331"/>
    </location>
</feature>
<dbReference type="PANTHER" id="PTHR46337:SF1">
    <property type="entry name" value="RCC1-LIKE G EXCHANGING FACTOR-LIKE PROTEIN"/>
    <property type="match status" value="1"/>
</dbReference>
<evidence type="ECO:0000313" key="2">
    <source>
        <dbReference type="EMBL" id="JAV83158.1"/>
    </source>
</evidence>
<feature type="repeat" description="RCC1" evidence="1">
    <location>
        <begin position="46"/>
        <end position="104"/>
    </location>
</feature>
<dbReference type="PRINTS" id="PR00633">
    <property type="entry name" value="RCCNDNSATION"/>
</dbReference>
<dbReference type="GO" id="GO:0019843">
    <property type="term" value="F:rRNA binding"/>
    <property type="evidence" value="ECO:0007669"/>
    <property type="project" value="TreeGrafter"/>
</dbReference>